<evidence type="ECO:0000313" key="2">
    <source>
        <dbReference type="EMBL" id="TLQ40161.1"/>
    </source>
</evidence>
<protein>
    <recommendedName>
        <fullName evidence="1">Amidase domain-containing protein</fullName>
    </recommendedName>
</protein>
<comment type="caution">
    <text evidence="2">The sequence shown here is derived from an EMBL/GenBank/DDBJ whole genome shotgun (WGS) entry which is preliminary data.</text>
</comment>
<dbReference type="InterPro" id="IPR036928">
    <property type="entry name" value="AS_sf"/>
</dbReference>
<dbReference type="SUPFAM" id="SSF75304">
    <property type="entry name" value="Amidase signature (AS) enzymes"/>
    <property type="match status" value="1"/>
</dbReference>
<name>A0A5R9DT97_9LACT</name>
<dbReference type="OrthoDB" id="3194737at2"/>
<evidence type="ECO:0000259" key="1">
    <source>
        <dbReference type="Pfam" id="PF01425"/>
    </source>
</evidence>
<gene>
    <name evidence="2" type="ORF">FEZ33_09205</name>
</gene>
<dbReference type="InterPro" id="IPR023631">
    <property type="entry name" value="Amidase_dom"/>
</dbReference>
<dbReference type="RefSeq" id="WP_138405089.1">
    <property type="nucleotide sequence ID" value="NZ_VBSP01000036.1"/>
</dbReference>
<reference evidence="2 3" key="1">
    <citation type="submission" date="2019-05" db="EMBL/GenBank/DDBJ databases">
        <title>The metagenome of a microbial culture collection derived from dairy environment covers the genomic content of the human microbiome.</title>
        <authorList>
            <person name="Roder T."/>
            <person name="Wuthrich D."/>
            <person name="Sattari Z."/>
            <person name="Von Ah U."/>
            <person name="Bar C."/>
            <person name="Ronchi F."/>
            <person name="Macpherson A.J."/>
            <person name="Ganal-Vonarburg S.C."/>
            <person name="Bruggmann R."/>
            <person name="Vergeres G."/>
        </authorList>
    </citation>
    <scope>NUCLEOTIDE SEQUENCE [LARGE SCALE GENOMIC DNA]</scope>
    <source>
        <strain evidence="2 3">FAM 24227</strain>
    </source>
</reference>
<sequence>MLYKQLNYHAKQTYKALSDNYNSIVKVYPQIIDHLTDNKLYYYVGLKDTSTLSIHSIQLLLSSDIFLLHTIDKASPNGRAIDPFLMNPITTFPMTGSSSGTAMNVFLGINDLGIGTDGGGSVLAPAMALNLYGFISPLLPLQKNVQNKQSTDGITFTPSAGLIAKDFSVINKTLPILQLLNKDTHSLFNPLNILEINNSLDDIVLPHSMSITNTELDTLSSRSQLIPWLEQQLKHYDYIISKEGPIDFHGLGDSIIGHFDTCTHTFQQQGNKGLIRVVNMVNATALSIPSNKLAVGWVIITQSNPNKINDLIELVKCFPVHKDELIDSYFGIS</sequence>
<dbReference type="EMBL" id="VBSP01000036">
    <property type="protein sequence ID" value="TLQ40161.1"/>
    <property type="molecule type" value="Genomic_DNA"/>
</dbReference>
<accession>A0A5R9DT97</accession>
<evidence type="ECO:0000313" key="3">
    <source>
        <dbReference type="Proteomes" id="UP000306420"/>
    </source>
</evidence>
<dbReference type="Pfam" id="PF01425">
    <property type="entry name" value="Amidase"/>
    <property type="match status" value="1"/>
</dbReference>
<proteinExistence type="predicted"/>
<dbReference type="AlphaFoldDB" id="A0A5R9DT97"/>
<dbReference type="Proteomes" id="UP000306420">
    <property type="component" value="Unassembled WGS sequence"/>
</dbReference>
<organism evidence="2 3">
    <name type="scientific">Ruoffia tabacinasalis</name>
    <dbReference type="NCBI Taxonomy" id="87458"/>
    <lineage>
        <taxon>Bacteria</taxon>
        <taxon>Bacillati</taxon>
        <taxon>Bacillota</taxon>
        <taxon>Bacilli</taxon>
        <taxon>Lactobacillales</taxon>
        <taxon>Aerococcaceae</taxon>
        <taxon>Ruoffia</taxon>
    </lineage>
</organism>
<feature type="domain" description="Amidase" evidence="1">
    <location>
        <begin position="94"/>
        <end position="134"/>
    </location>
</feature>
<dbReference type="Gene3D" id="3.90.1300.10">
    <property type="entry name" value="Amidase signature (AS) domain"/>
    <property type="match status" value="1"/>
</dbReference>